<feature type="domain" description="RNA polymerase sigma-70 region 2" evidence="6">
    <location>
        <begin position="22"/>
        <end position="87"/>
    </location>
</feature>
<reference evidence="8 9" key="1">
    <citation type="submission" date="2019-02" db="EMBL/GenBank/DDBJ databases">
        <title>Genomic Encyclopedia of Type Strains, Phase IV (KMG-IV): sequencing the most valuable type-strain genomes for metagenomic binning, comparative biology and taxonomic classification.</title>
        <authorList>
            <person name="Goeker M."/>
        </authorList>
    </citation>
    <scope>NUCLEOTIDE SEQUENCE [LARGE SCALE GENOMIC DNA]</scope>
    <source>
        <strain evidence="8 9">DSM 17196</strain>
    </source>
</reference>
<dbReference type="InterPro" id="IPR007630">
    <property type="entry name" value="RNA_pol_sigma70_r4"/>
</dbReference>
<dbReference type="InterPro" id="IPR039425">
    <property type="entry name" value="RNA_pol_sigma-70-like"/>
</dbReference>
<evidence type="ECO:0000256" key="4">
    <source>
        <dbReference type="ARBA" id="ARBA00023125"/>
    </source>
</evidence>
<dbReference type="InterPro" id="IPR014284">
    <property type="entry name" value="RNA_pol_sigma-70_dom"/>
</dbReference>
<dbReference type="SUPFAM" id="SSF88659">
    <property type="entry name" value="Sigma3 and sigma4 domains of RNA polymerase sigma factors"/>
    <property type="match status" value="1"/>
</dbReference>
<dbReference type="SUPFAM" id="SSF88946">
    <property type="entry name" value="Sigma2 domain of RNA polymerase sigma factors"/>
    <property type="match status" value="1"/>
</dbReference>
<organism evidence="8 9">
    <name type="scientific">Aquimarina brevivitae</name>
    <dbReference type="NCBI Taxonomy" id="323412"/>
    <lineage>
        <taxon>Bacteria</taxon>
        <taxon>Pseudomonadati</taxon>
        <taxon>Bacteroidota</taxon>
        <taxon>Flavobacteriia</taxon>
        <taxon>Flavobacteriales</taxon>
        <taxon>Flavobacteriaceae</taxon>
        <taxon>Aquimarina</taxon>
    </lineage>
</organism>
<keyword evidence="5" id="KW-0804">Transcription</keyword>
<dbReference type="RefSeq" id="WP_130286492.1">
    <property type="nucleotide sequence ID" value="NZ_SGXE01000002.1"/>
</dbReference>
<dbReference type="Pfam" id="PF04542">
    <property type="entry name" value="Sigma70_r2"/>
    <property type="match status" value="1"/>
</dbReference>
<comment type="similarity">
    <text evidence="1">Belongs to the sigma-70 factor family. ECF subfamily.</text>
</comment>
<proteinExistence type="inferred from homology"/>
<sequence length="176" mass="20308">MQPTELIIALRNKDKKAFEEIYKLYADNVYGIVFNILRNEDVSEEVTQDVFLKIWEKIDSYTEKKGRFFTWVLNIARNAAIDKTRSKGYKKSGGNLSTENFVDILEDKTNFNAKVDSIGIKKFINGLEPLCKKVIDLLFFKGYTQKEASEELEIPLGTIKTRNRICIDKLKKVLAV</sequence>
<dbReference type="EMBL" id="SGXE01000002">
    <property type="protein sequence ID" value="RZS93358.1"/>
    <property type="molecule type" value="Genomic_DNA"/>
</dbReference>
<feature type="domain" description="RNA polymerase sigma-70 region 4" evidence="7">
    <location>
        <begin position="125"/>
        <end position="172"/>
    </location>
</feature>
<evidence type="ECO:0000256" key="2">
    <source>
        <dbReference type="ARBA" id="ARBA00023015"/>
    </source>
</evidence>
<dbReference type="Gene3D" id="1.10.1740.10">
    <property type="match status" value="1"/>
</dbReference>
<dbReference type="InterPro" id="IPR013324">
    <property type="entry name" value="RNA_pol_sigma_r3/r4-like"/>
</dbReference>
<keyword evidence="4" id="KW-0238">DNA-binding</keyword>
<dbReference type="GO" id="GO:0016987">
    <property type="term" value="F:sigma factor activity"/>
    <property type="evidence" value="ECO:0007669"/>
    <property type="project" value="UniProtKB-KW"/>
</dbReference>
<accession>A0A4Q7P1Z6</accession>
<dbReference type="OrthoDB" id="9784272at2"/>
<keyword evidence="9" id="KW-1185">Reference proteome</keyword>
<dbReference type="AlphaFoldDB" id="A0A4Q7P1Z6"/>
<gene>
    <name evidence="8" type="ORF">EV197_1936</name>
</gene>
<dbReference type="GO" id="GO:0006352">
    <property type="term" value="P:DNA-templated transcription initiation"/>
    <property type="evidence" value="ECO:0007669"/>
    <property type="project" value="InterPro"/>
</dbReference>
<evidence type="ECO:0000256" key="1">
    <source>
        <dbReference type="ARBA" id="ARBA00010641"/>
    </source>
</evidence>
<evidence type="ECO:0000259" key="6">
    <source>
        <dbReference type="Pfam" id="PF04542"/>
    </source>
</evidence>
<keyword evidence="2" id="KW-0805">Transcription regulation</keyword>
<comment type="caution">
    <text evidence="8">The sequence shown here is derived from an EMBL/GenBank/DDBJ whole genome shotgun (WGS) entry which is preliminary data.</text>
</comment>
<dbReference type="Pfam" id="PF04545">
    <property type="entry name" value="Sigma70_r4"/>
    <property type="match status" value="1"/>
</dbReference>
<evidence type="ECO:0000313" key="8">
    <source>
        <dbReference type="EMBL" id="RZS93358.1"/>
    </source>
</evidence>
<keyword evidence="3" id="KW-0731">Sigma factor</keyword>
<dbReference type="PANTHER" id="PTHR43133:SF62">
    <property type="entry name" value="RNA POLYMERASE SIGMA FACTOR SIGZ"/>
    <property type="match status" value="1"/>
</dbReference>
<protein>
    <submittedName>
        <fullName evidence="8">RNA polymerase sigma-70 factor (ECF subfamily)</fullName>
    </submittedName>
</protein>
<evidence type="ECO:0000259" key="7">
    <source>
        <dbReference type="Pfam" id="PF04545"/>
    </source>
</evidence>
<dbReference type="PANTHER" id="PTHR43133">
    <property type="entry name" value="RNA POLYMERASE ECF-TYPE SIGMA FACTO"/>
    <property type="match status" value="1"/>
</dbReference>
<dbReference type="GO" id="GO:0003677">
    <property type="term" value="F:DNA binding"/>
    <property type="evidence" value="ECO:0007669"/>
    <property type="project" value="UniProtKB-KW"/>
</dbReference>
<dbReference type="InterPro" id="IPR013325">
    <property type="entry name" value="RNA_pol_sigma_r2"/>
</dbReference>
<dbReference type="NCBIfam" id="TIGR02937">
    <property type="entry name" value="sigma70-ECF"/>
    <property type="match status" value="1"/>
</dbReference>
<dbReference type="InterPro" id="IPR036388">
    <property type="entry name" value="WH-like_DNA-bd_sf"/>
</dbReference>
<dbReference type="Gene3D" id="1.10.10.10">
    <property type="entry name" value="Winged helix-like DNA-binding domain superfamily/Winged helix DNA-binding domain"/>
    <property type="match status" value="1"/>
</dbReference>
<evidence type="ECO:0000313" key="9">
    <source>
        <dbReference type="Proteomes" id="UP000292262"/>
    </source>
</evidence>
<name>A0A4Q7P1Z6_9FLAO</name>
<evidence type="ECO:0000256" key="5">
    <source>
        <dbReference type="ARBA" id="ARBA00023163"/>
    </source>
</evidence>
<dbReference type="InterPro" id="IPR007627">
    <property type="entry name" value="RNA_pol_sigma70_r2"/>
</dbReference>
<dbReference type="Proteomes" id="UP000292262">
    <property type="component" value="Unassembled WGS sequence"/>
</dbReference>
<evidence type="ECO:0000256" key="3">
    <source>
        <dbReference type="ARBA" id="ARBA00023082"/>
    </source>
</evidence>